<dbReference type="InterPro" id="IPR051011">
    <property type="entry name" value="Metal_resp_trans_reg"/>
</dbReference>
<dbReference type="PRINTS" id="PR00778">
    <property type="entry name" value="HTHARSR"/>
</dbReference>
<dbReference type="InterPro" id="IPR001845">
    <property type="entry name" value="HTH_ArsR_DNA-bd_dom"/>
</dbReference>
<keyword evidence="2" id="KW-0238">DNA-binding</keyword>
<accession>A0A521FYN0</accession>
<dbReference type="NCBIfam" id="NF033788">
    <property type="entry name" value="HTH_metalloreg"/>
    <property type="match status" value="1"/>
</dbReference>
<dbReference type="Gene3D" id="1.10.10.10">
    <property type="entry name" value="Winged helix-like DNA-binding domain superfamily/Winged helix DNA-binding domain"/>
    <property type="match status" value="1"/>
</dbReference>
<dbReference type="SMART" id="SM00418">
    <property type="entry name" value="HTH_ARSR"/>
    <property type="match status" value="1"/>
</dbReference>
<dbReference type="AlphaFoldDB" id="A0A521FYN0"/>
<dbReference type="PANTHER" id="PTHR43132:SF2">
    <property type="entry name" value="ARSENICAL RESISTANCE OPERON REPRESSOR ARSR-RELATED"/>
    <property type="match status" value="1"/>
</dbReference>
<dbReference type="Pfam" id="PF01022">
    <property type="entry name" value="HTH_5"/>
    <property type="match status" value="1"/>
</dbReference>
<evidence type="ECO:0000259" key="4">
    <source>
        <dbReference type="PROSITE" id="PS50987"/>
    </source>
</evidence>
<organism evidence="5 6">
    <name type="scientific">Candidatus Electronema aureum</name>
    <dbReference type="NCBI Taxonomy" id="2005002"/>
    <lineage>
        <taxon>Bacteria</taxon>
        <taxon>Pseudomonadati</taxon>
        <taxon>Thermodesulfobacteriota</taxon>
        <taxon>Desulfobulbia</taxon>
        <taxon>Desulfobulbales</taxon>
        <taxon>Desulfobulbaceae</taxon>
        <taxon>Candidatus Electronema</taxon>
    </lineage>
</organism>
<evidence type="ECO:0000256" key="1">
    <source>
        <dbReference type="ARBA" id="ARBA00023015"/>
    </source>
</evidence>
<name>A0A521FYN0_9BACT</name>
<keyword evidence="6" id="KW-1185">Reference proteome</keyword>
<dbReference type="GO" id="GO:0003700">
    <property type="term" value="F:DNA-binding transcription factor activity"/>
    <property type="evidence" value="ECO:0007669"/>
    <property type="project" value="InterPro"/>
</dbReference>
<dbReference type="Proteomes" id="UP000316238">
    <property type="component" value="Unassembled WGS sequence"/>
</dbReference>
<dbReference type="GO" id="GO:0003677">
    <property type="term" value="F:DNA binding"/>
    <property type="evidence" value="ECO:0007669"/>
    <property type="project" value="UniProtKB-KW"/>
</dbReference>
<comment type="caution">
    <text evidence="5">The sequence shown here is derived from an EMBL/GenBank/DDBJ whole genome shotgun (WGS) entry which is preliminary data.</text>
</comment>
<reference evidence="5" key="1">
    <citation type="submission" date="2017-07" db="EMBL/GenBank/DDBJ databases">
        <title>The cable genome - Insights into the physiology and evolution of filamentous bacteria capable of sulfide oxidation via long distance electron transfer.</title>
        <authorList>
            <person name="Thorup C."/>
            <person name="Bjerg J.T."/>
            <person name="Schreiber L."/>
            <person name="Nielsen L.P."/>
            <person name="Kjeldsen K.U."/>
            <person name="Boesen T."/>
            <person name="Boggild A."/>
            <person name="Meysman F."/>
            <person name="Geelhoed J."/>
            <person name="Schramm A."/>
        </authorList>
    </citation>
    <scope>NUCLEOTIDE SEQUENCE [LARGE SCALE GENOMIC DNA]</scope>
    <source>
        <strain evidence="5">GS</strain>
    </source>
</reference>
<dbReference type="CDD" id="cd00090">
    <property type="entry name" value="HTH_ARSR"/>
    <property type="match status" value="1"/>
</dbReference>
<dbReference type="PANTHER" id="PTHR43132">
    <property type="entry name" value="ARSENICAL RESISTANCE OPERON REPRESSOR ARSR-RELATED"/>
    <property type="match status" value="1"/>
</dbReference>
<evidence type="ECO:0000256" key="2">
    <source>
        <dbReference type="ARBA" id="ARBA00023125"/>
    </source>
</evidence>
<protein>
    <submittedName>
        <fullName evidence="5">Transcriptional regulator, ArsR family</fullName>
    </submittedName>
</protein>
<dbReference type="EMBL" id="NQJD01000052">
    <property type="protein sequence ID" value="TAA73878.1"/>
    <property type="molecule type" value="Genomic_DNA"/>
</dbReference>
<gene>
    <name evidence="5" type="ORF">CDV28_15210</name>
</gene>
<sequence>MADKEVNELALLLKSISHPIRLQILCLLQHQELSVSEIRESLETSGANISQHLNIMRNQGLVASRKEANFIYNRIADKRIIELMKTMKQLFCGIA</sequence>
<keyword evidence="1" id="KW-0805">Transcription regulation</keyword>
<evidence type="ECO:0000313" key="5">
    <source>
        <dbReference type="EMBL" id="TAA73878.1"/>
    </source>
</evidence>
<keyword evidence="3" id="KW-0804">Transcription</keyword>
<feature type="domain" description="HTH arsR-type" evidence="4">
    <location>
        <begin position="1"/>
        <end position="95"/>
    </location>
</feature>
<dbReference type="SUPFAM" id="SSF46785">
    <property type="entry name" value="Winged helix' DNA-binding domain"/>
    <property type="match status" value="1"/>
</dbReference>
<dbReference type="PROSITE" id="PS50987">
    <property type="entry name" value="HTH_ARSR_2"/>
    <property type="match status" value="1"/>
</dbReference>
<dbReference type="InterPro" id="IPR036388">
    <property type="entry name" value="WH-like_DNA-bd_sf"/>
</dbReference>
<evidence type="ECO:0000313" key="6">
    <source>
        <dbReference type="Proteomes" id="UP000316238"/>
    </source>
</evidence>
<dbReference type="InterPro" id="IPR011991">
    <property type="entry name" value="ArsR-like_HTH"/>
</dbReference>
<proteinExistence type="predicted"/>
<evidence type="ECO:0000256" key="3">
    <source>
        <dbReference type="ARBA" id="ARBA00023163"/>
    </source>
</evidence>
<dbReference type="InterPro" id="IPR036390">
    <property type="entry name" value="WH_DNA-bd_sf"/>
</dbReference>